<dbReference type="PANTHER" id="PTHR46558:SF11">
    <property type="entry name" value="HTH-TYPE TRANSCRIPTIONAL REGULATOR XRE"/>
    <property type="match status" value="1"/>
</dbReference>
<dbReference type="CDD" id="cd00093">
    <property type="entry name" value="HTH_XRE"/>
    <property type="match status" value="1"/>
</dbReference>
<dbReference type="PROSITE" id="PS50943">
    <property type="entry name" value="HTH_CROC1"/>
    <property type="match status" value="1"/>
</dbReference>
<dbReference type="RefSeq" id="WP_107360854.1">
    <property type="nucleotide sequence ID" value="NZ_CP133240.1"/>
</dbReference>
<keyword evidence="1" id="KW-0238">DNA-binding</keyword>
<dbReference type="GO" id="GO:0003677">
    <property type="term" value="F:DNA binding"/>
    <property type="evidence" value="ECO:0007669"/>
    <property type="project" value="UniProtKB-KW"/>
</dbReference>
<evidence type="ECO:0000259" key="2">
    <source>
        <dbReference type="PROSITE" id="PS50943"/>
    </source>
</evidence>
<accession>A0AAE5SXA7</accession>
<sequence length="110" mass="12693">MSKFSQNLIALRRKRNLTLVELANQLNKKYDVKFSKASIDRWEKDQTSPSVTHASALAHFFGVSLDELSGREELDLQKPQTLAAHLEGELKQEDIDYIMSLVERFKNEDK</sequence>
<dbReference type="SMART" id="SM00530">
    <property type="entry name" value="HTH_XRE"/>
    <property type="match status" value="1"/>
</dbReference>
<dbReference type="GeneID" id="57691948"/>
<dbReference type="InterPro" id="IPR010982">
    <property type="entry name" value="Lambda_DNA-bd_dom_sf"/>
</dbReference>
<evidence type="ECO:0000313" key="3">
    <source>
        <dbReference type="EMBL" id="PTG11412.1"/>
    </source>
</evidence>
<dbReference type="Proteomes" id="UP000242704">
    <property type="component" value="Unassembled WGS sequence"/>
</dbReference>
<feature type="domain" description="HTH cro/C1-type" evidence="2">
    <location>
        <begin position="8"/>
        <end position="68"/>
    </location>
</feature>
<gene>
    <name evidence="3" type="ORF">BU653_11195</name>
</gene>
<dbReference type="PANTHER" id="PTHR46558">
    <property type="entry name" value="TRACRIPTIONAL REGULATORY PROTEIN-RELATED-RELATED"/>
    <property type="match status" value="1"/>
</dbReference>
<protein>
    <submittedName>
        <fullName evidence="3">XRE family transcriptional regulator</fullName>
    </submittedName>
</protein>
<organism evidence="3 4">
    <name type="scientific">Staphylococcus chromogenes</name>
    <name type="common">Staphylococcus hyicus subsp. chromogenes</name>
    <dbReference type="NCBI Taxonomy" id="46126"/>
    <lineage>
        <taxon>Bacteria</taxon>
        <taxon>Bacillati</taxon>
        <taxon>Bacillota</taxon>
        <taxon>Bacilli</taxon>
        <taxon>Bacillales</taxon>
        <taxon>Staphylococcaceae</taxon>
        <taxon>Staphylococcus</taxon>
    </lineage>
</organism>
<proteinExistence type="predicted"/>
<evidence type="ECO:0000256" key="1">
    <source>
        <dbReference type="ARBA" id="ARBA00023125"/>
    </source>
</evidence>
<dbReference type="Pfam" id="PF01381">
    <property type="entry name" value="HTH_3"/>
    <property type="match status" value="1"/>
</dbReference>
<reference evidence="3 4" key="1">
    <citation type="journal article" date="2016" name="Front. Microbiol.">
        <title>Comprehensive Phylogenetic Analysis of Bovine Non-aureus Staphylococci Species Based on Whole-Genome Sequencing.</title>
        <authorList>
            <person name="Naushad S."/>
            <person name="Barkema H.W."/>
            <person name="Luby C."/>
            <person name="Condas L.A."/>
            <person name="Nobrega D.B."/>
            <person name="Carson D.A."/>
            <person name="De Buck J."/>
        </authorList>
    </citation>
    <scope>NUCLEOTIDE SEQUENCE [LARGE SCALE GENOMIC DNA]</scope>
    <source>
        <strain evidence="3 4">SNUC 505</strain>
    </source>
</reference>
<name>A0AAE5SXA7_STACR</name>
<evidence type="ECO:0000313" key="4">
    <source>
        <dbReference type="Proteomes" id="UP000242704"/>
    </source>
</evidence>
<comment type="caution">
    <text evidence="3">The sequence shown here is derived from an EMBL/GenBank/DDBJ whole genome shotgun (WGS) entry which is preliminary data.</text>
</comment>
<dbReference type="SUPFAM" id="SSF47413">
    <property type="entry name" value="lambda repressor-like DNA-binding domains"/>
    <property type="match status" value="1"/>
</dbReference>
<dbReference type="InterPro" id="IPR001387">
    <property type="entry name" value="Cro/C1-type_HTH"/>
</dbReference>
<dbReference type="Gene3D" id="1.10.260.40">
    <property type="entry name" value="lambda repressor-like DNA-binding domains"/>
    <property type="match status" value="1"/>
</dbReference>
<dbReference type="AlphaFoldDB" id="A0AAE5SXA7"/>
<dbReference type="EMBL" id="PZBZ01000098">
    <property type="protein sequence ID" value="PTG11412.1"/>
    <property type="molecule type" value="Genomic_DNA"/>
</dbReference>